<accession>A0A0U5JJS6</accession>
<protein>
    <submittedName>
        <fullName evidence="2">Polysaccharide biosynthesis protein cpsH(V)</fullName>
    </submittedName>
</protein>
<gene>
    <name evidence="2" type="primary">cpsH</name>
    <name evidence="2" type="ORF">LRLP16767_LRPG3B_01286</name>
</gene>
<feature type="transmembrane region" description="Helical" evidence="1">
    <location>
        <begin position="168"/>
        <end position="185"/>
    </location>
</feature>
<evidence type="ECO:0000256" key="1">
    <source>
        <dbReference type="SAM" id="Phobius"/>
    </source>
</evidence>
<sequence length="374" mass="42964">MSNLRKNILCAFFGIYTFLGMLYNSAFFNMNKDLNYRVAYIRLFLAIICLFFALGSRYSLRKLYVLFISLVTVILSFRSQNFNELIFAFIVFPIVPALGSKLTFKIDLYFRTIAALIVTIFLRGLLTYNILNTVSGRVRPSLGFTNPNTLSEIALVMILEVFLLRKELNRILSVLIVCYSFILIFISQSRSVFLLLVFFLIINFALKKGADNVIAKRMIVSIPVICCLISYYVVYLYSYHFNTFLVNLNSLLSNRLKIVSNYYLNYGITFFGQKALSTQLAGGQPLGSLDNGYMSLLIKFGIIVTIVFLLFLSITIKKLLDTKKYEYAACFILFTLLGLSEFTFYVVIINVFLLLFAYVYEPELVTYENINEVK</sequence>
<feature type="transmembrane region" description="Helical" evidence="1">
    <location>
        <begin position="293"/>
        <end position="315"/>
    </location>
</feature>
<name>A0A0U5JJS6_LIMRT</name>
<keyword evidence="1" id="KW-0812">Transmembrane</keyword>
<feature type="transmembrane region" description="Helical" evidence="1">
    <location>
        <begin position="113"/>
        <end position="131"/>
    </location>
</feature>
<keyword evidence="1" id="KW-0472">Membrane</keyword>
<reference evidence="2" key="1">
    <citation type="submission" date="2015-10" db="EMBL/GenBank/DDBJ databases">
        <authorList>
            <person name="Gilbert D.G."/>
        </authorList>
    </citation>
    <scope>NUCLEOTIDE SEQUENCE</scope>
    <source>
        <strain evidence="2">Pg-3b</strain>
    </source>
</reference>
<feature type="transmembrane region" description="Helical" evidence="1">
    <location>
        <begin position="143"/>
        <end position="163"/>
    </location>
</feature>
<feature type="transmembrane region" description="Helical" evidence="1">
    <location>
        <begin position="39"/>
        <end position="56"/>
    </location>
</feature>
<proteinExistence type="predicted"/>
<organism evidence="2">
    <name type="scientific">Limosilactobacillus reuteri</name>
    <name type="common">Lactobacillus reuteri</name>
    <dbReference type="NCBI Taxonomy" id="1598"/>
    <lineage>
        <taxon>Bacteria</taxon>
        <taxon>Bacillati</taxon>
        <taxon>Bacillota</taxon>
        <taxon>Bacilli</taxon>
        <taxon>Lactobacillales</taxon>
        <taxon>Lactobacillaceae</taxon>
        <taxon>Limosilactobacillus</taxon>
    </lineage>
</organism>
<feature type="transmembrane region" description="Helical" evidence="1">
    <location>
        <begin position="327"/>
        <end position="360"/>
    </location>
</feature>
<feature type="transmembrane region" description="Helical" evidence="1">
    <location>
        <begin position="7"/>
        <end position="27"/>
    </location>
</feature>
<feature type="transmembrane region" description="Helical" evidence="1">
    <location>
        <begin position="63"/>
        <end position="79"/>
    </location>
</feature>
<dbReference type="AlphaFoldDB" id="A0A0U5JJS6"/>
<dbReference type="EMBL" id="LN887271">
    <property type="protein sequence ID" value="CUR37488.1"/>
    <property type="molecule type" value="Genomic_DNA"/>
</dbReference>
<evidence type="ECO:0000313" key="2">
    <source>
        <dbReference type="EMBL" id="CUR37488.1"/>
    </source>
</evidence>
<feature type="transmembrane region" description="Helical" evidence="1">
    <location>
        <begin position="85"/>
        <end position="104"/>
    </location>
</feature>
<keyword evidence="1" id="KW-1133">Transmembrane helix</keyword>
<feature type="transmembrane region" description="Helical" evidence="1">
    <location>
        <begin position="191"/>
        <end position="206"/>
    </location>
</feature>
<dbReference type="RefSeq" id="WP_339111476.1">
    <property type="nucleotide sequence ID" value="NZ_LN887271.1"/>
</dbReference>
<feature type="transmembrane region" description="Helical" evidence="1">
    <location>
        <begin position="218"/>
        <end position="238"/>
    </location>
</feature>